<sequence>MAGMVRVNILDVNEHGSQIYLNLFSFLRVTDFRVWAEIQVYGQFRATEYLEATHYNTLCYVYNMDNNRFGRTVLNHCDEAVPGSHWIDAEMRAKIEWIATRGASRRFQFQEEQWQFIQEQAYEIFIAPGNHQPLVVPLIPGGP</sequence>
<proteinExistence type="predicted"/>
<name>A0ABD2Y8T5_9GENT</name>
<evidence type="ECO:0000313" key="1">
    <source>
        <dbReference type="EMBL" id="KAL3503111.1"/>
    </source>
</evidence>
<gene>
    <name evidence="1" type="ORF">ACH5RR_037560</name>
</gene>
<evidence type="ECO:0000313" key="2">
    <source>
        <dbReference type="Proteomes" id="UP001630127"/>
    </source>
</evidence>
<dbReference type="EMBL" id="JBJUIK010000015">
    <property type="protein sequence ID" value="KAL3503111.1"/>
    <property type="molecule type" value="Genomic_DNA"/>
</dbReference>
<keyword evidence="2" id="KW-1185">Reference proteome</keyword>
<reference evidence="1 2" key="1">
    <citation type="submission" date="2024-11" db="EMBL/GenBank/DDBJ databases">
        <title>A near-complete genome assembly of Cinchona calisaya.</title>
        <authorList>
            <person name="Lian D.C."/>
            <person name="Zhao X.W."/>
            <person name="Wei L."/>
        </authorList>
    </citation>
    <scope>NUCLEOTIDE SEQUENCE [LARGE SCALE GENOMIC DNA]</scope>
    <source>
        <tissue evidence="1">Nenye</tissue>
    </source>
</reference>
<comment type="caution">
    <text evidence="1">The sequence shown here is derived from an EMBL/GenBank/DDBJ whole genome shotgun (WGS) entry which is preliminary data.</text>
</comment>
<protein>
    <submittedName>
        <fullName evidence="1">Uncharacterized protein</fullName>
    </submittedName>
</protein>
<dbReference type="AlphaFoldDB" id="A0ABD2Y8T5"/>
<organism evidence="1 2">
    <name type="scientific">Cinchona calisaya</name>
    <dbReference type="NCBI Taxonomy" id="153742"/>
    <lineage>
        <taxon>Eukaryota</taxon>
        <taxon>Viridiplantae</taxon>
        <taxon>Streptophyta</taxon>
        <taxon>Embryophyta</taxon>
        <taxon>Tracheophyta</taxon>
        <taxon>Spermatophyta</taxon>
        <taxon>Magnoliopsida</taxon>
        <taxon>eudicotyledons</taxon>
        <taxon>Gunneridae</taxon>
        <taxon>Pentapetalae</taxon>
        <taxon>asterids</taxon>
        <taxon>lamiids</taxon>
        <taxon>Gentianales</taxon>
        <taxon>Rubiaceae</taxon>
        <taxon>Cinchonoideae</taxon>
        <taxon>Cinchoneae</taxon>
        <taxon>Cinchona</taxon>
    </lineage>
</organism>
<accession>A0ABD2Y8T5</accession>
<dbReference type="Proteomes" id="UP001630127">
    <property type="component" value="Unassembled WGS sequence"/>
</dbReference>